<organism evidence="1 2">
    <name type="scientific">Candidatus Woesebacteria bacterium RIFCSPLOWO2_01_FULL_39_10</name>
    <dbReference type="NCBI Taxonomy" id="1802516"/>
    <lineage>
        <taxon>Bacteria</taxon>
        <taxon>Candidatus Woeseibacteriota</taxon>
    </lineage>
</organism>
<gene>
    <name evidence="1" type="ORF">A3A75_00570</name>
</gene>
<dbReference type="AlphaFoldDB" id="A0A1F8B3V6"/>
<comment type="caution">
    <text evidence="1">The sequence shown here is derived from an EMBL/GenBank/DDBJ whole genome shotgun (WGS) entry which is preliminary data.</text>
</comment>
<dbReference type="Proteomes" id="UP000179018">
    <property type="component" value="Unassembled WGS sequence"/>
</dbReference>
<reference evidence="1 2" key="1">
    <citation type="journal article" date="2016" name="Nat. Commun.">
        <title>Thousands of microbial genomes shed light on interconnected biogeochemical processes in an aquifer system.</title>
        <authorList>
            <person name="Anantharaman K."/>
            <person name="Brown C.T."/>
            <person name="Hug L.A."/>
            <person name="Sharon I."/>
            <person name="Castelle C.J."/>
            <person name="Probst A.J."/>
            <person name="Thomas B.C."/>
            <person name="Singh A."/>
            <person name="Wilkins M.J."/>
            <person name="Karaoz U."/>
            <person name="Brodie E.L."/>
            <person name="Williams K.H."/>
            <person name="Hubbard S.S."/>
            <person name="Banfield J.F."/>
        </authorList>
    </citation>
    <scope>NUCLEOTIDE SEQUENCE [LARGE SCALE GENOMIC DNA]</scope>
</reference>
<accession>A0A1F8B3V6</accession>
<dbReference type="EMBL" id="MGHC01000032">
    <property type="protein sequence ID" value="OGM58706.1"/>
    <property type="molecule type" value="Genomic_DNA"/>
</dbReference>
<evidence type="ECO:0000313" key="2">
    <source>
        <dbReference type="Proteomes" id="UP000179018"/>
    </source>
</evidence>
<evidence type="ECO:0000313" key="1">
    <source>
        <dbReference type="EMBL" id="OGM58706.1"/>
    </source>
</evidence>
<name>A0A1F8B3V6_9BACT</name>
<sequence length="151" mass="18568">MKFTKEELKELLLTLMVGSWVREAVDEFNGKEYKNPSKYEKQTKYFLEMAEKLGYKELFEKYKRELIVSNSLGLKEDEIMDIFHEDVFWEELQTRMGKRDFFESMTEGEKKELKKKHWFPERVQKFYDKYQKEFEKFGIDRLQIVKKKSEK</sequence>
<protein>
    <submittedName>
        <fullName evidence="1">Uncharacterized protein</fullName>
    </submittedName>
</protein>
<proteinExistence type="predicted"/>